<dbReference type="AlphaFoldDB" id="A0AAX1N839"/>
<name>A0AAX1N839_9BACT</name>
<dbReference type="PANTHER" id="PTHR33164">
    <property type="entry name" value="TRANSCRIPTIONAL REGULATOR, MARR FAMILY"/>
    <property type="match status" value="1"/>
</dbReference>
<evidence type="ECO:0000256" key="2">
    <source>
        <dbReference type="ARBA" id="ARBA00023125"/>
    </source>
</evidence>
<dbReference type="PROSITE" id="PS01117">
    <property type="entry name" value="HTH_MARR_1"/>
    <property type="match status" value="1"/>
</dbReference>
<evidence type="ECO:0000313" key="6">
    <source>
        <dbReference type="Proteomes" id="UP000678679"/>
    </source>
</evidence>
<dbReference type="InterPro" id="IPR036390">
    <property type="entry name" value="WH_DNA-bd_sf"/>
</dbReference>
<dbReference type="KEGG" id="fya:KMW28_09160"/>
<dbReference type="Proteomes" id="UP000678679">
    <property type="component" value="Chromosome 1"/>
</dbReference>
<dbReference type="RefSeq" id="WP_169665408.1">
    <property type="nucleotide sequence ID" value="NZ_CP076132.1"/>
</dbReference>
<dbReference type="PANTHER" id="PTHR33164:SF57">
    <property type="entry name" value="MARR-FAMILY TRANSCRIPTIONAL REGULATOR"/>
    <property type="match status" value="1"/>
</dbReference>
<dbReference type="SMART" id="SM00347">
    <property type="entry name" value="HTH_MARR"/>
    <property type="match status" value="1"/>
</dbReference>
<dbReference type="Gene3D" id="1.10.10.10">
    <property type="entry name" value="Winged helix-like DNA-binding domain superfamily/Winged helix DNA-binding domain"/>
    <property type="match status" value="1"/>
</dbReference>
<evidence type="ECO:0000256" key="1">
    <source>
        <dbReference type="ARBA" id="ARBA00023015"/>
    </source>
</evidence>
<dbReference type="SUPFAM" id="SSF46785">
    <property type="entry name" value="Winged helix' DNA-binding domain"/>
    <property type="match status" value="1"/>
</dbReference>
<dbReference type="EMBL" id="CP076132">
    <property type="protein sequence ID" value="QWG03729.1"/>
    <property type="molecule type" value="Genomic_DNA"/>
</dbReference>
<dbReference type="GO" id="GO:0003700">
    <property type="term" value="F:DNA-binding transcription factor activity"/>
    <property type="evidence" value="ECO:0007669"/>
    <property type="project" value="InterPro"/>
</dbReference>
<evidence type="ECO:0000259" key="4">
    <source>
        <dbReference type="PROSITE" id="PS50995"/>
    </source>
</evidence>
<keyword evidence="3" id="KW-0804">Transcription</keyword>
<organism evidence="5 6">
    <name type="scientific">Flammeovirga yaeyamensis</name>
    <dbReference type="NCBI Taxonomy" id="367791"/>
    <lineage>
        <taxon>Bacteria</taxon>
        <taxon>Pseudomonadati</taxon>
        <taxon>Bacteroidota</taxon>
        <taxon>Cytophagia</taxon>
        <taxon>Cytophagales</taxon>
        <taxon>Flammeovirgaceae</taxon>
        <taxon>Flammeovirga</taxon>
    </lineage>
</organism>
<keyword evidence="2" id="KW-0238">DNA-binding</keyword>
<reference evidence="5 6" key="1">
    <citation type="submission" date="2021-05" db="EMBL/GenBank/DDBJ databases">
        <title>Comparative genomic studies on the polysaccharide-degrading batcterial strains of the Flammeovirga genus.</title>
        <authorList>
            <person name="Zewei F."/>
            <person name="Zheng Z."/>
            <person name="Yu L."/>
            <person name="Ruyue G."/>
            <person name="Yanhong M."/>
            <person name="Yuanyuan C."/>
            <person name="Jingyan G."/>
            <person name="Wenjun H."/>
        </authorList>
    </citation>
    <scope>NUCLEOTIDE SEQUENCE [LARGE SCALE GENOMIC DNA]</scope>
    <source>
        <strain evidence="5 6">NBRC:100898</strain>
    </source>
</reference>
<accession>A0AAX1N839</accession>
<dbReference type="PROSITE" id="PS50995">
    <property type="entry name" value="HTH_MARR_2"/>
    <property type="match status" value="1"/>
</dbReference>
<feature type="domain" description="HTH marR-type" evidence="4">
    <location>
        <begin position="9"/>
        <end position="157"/>
    </location>
</feature>
<evidence type="ECO:0000256" key="3">
    <source>
        <dbReference type="ARBA" id="ARBA00023163"/>
    </source>
</evidence>
<protein>
    <submittedName>
        <fullName evidence="5">MarR family transcriptional regulator</fullName>
    </submittedName>
</protein>
<dbReference type="InterPro" id="IPR000835">
    <property type="entry name" value="HTH_MarR-typ"/>
</dbReference>
<dbReference type="InterPro" id="IPR023187">
    <property type="entry name" value="Tscrpt_reg_MarR-type_CS"/>
</dbReference>
<keyword evidence="6" id="KW-1185">Reference proteome</keyword>
<gene>
    <name evidence="5" type="ORF">KMW28_09160</name>
</gene>
<dbReference type="InterPro" id="IPR036388">
    <property type="entry name" value="WH-like_DNA-bd_sf"/>
</dbReference>
<keyword evidence="1" id="KW-0805">Transcription regulation</keyword>
<evidence type="ECO:0000313" key="5">
    <source>
        <dbReference type="EMBL" id="QWG03729.1"/>
    </source>
</evidence>
<proteinExistence type="predicted"/>
<dbReference type="GO" id="GO:0003677">
    <property type="term" value="F:DNA binding"/>
    <property type="evidence" value="ECO:0007669"/>
    <property type="project" value="UniProtKB-KW"/>
</dbReference>
<sequence>MDFYQSAGSLVIGSRLKRLGEKFLQEVSKVYVRQGIDFDPAWFPFFYLLDQNKTMSLREISDQLGVSHSAVSQLATALIKKGHLQMEKCEIDRRRRIIQLTDQGNALLQKSKPIWKALQETMKEVSELGDQQLLKELTVLENSLKEENLSDRVISKL</sequence>
<dbReference type="Pfam" id="PF12802">
    <property type="entry name" value="MarR_2"/>
    <property type="match status" value="1"/>
</dbReference>
<dbReference type="InterPro" id="IPR039422">
    <property type="entry name" value="MarR/SlyA-like"/>
</dbReference>
<dbReference type="GO" id="GO:0006950">
    <property type="term" value="P:response to stress"/>
    <property type="evidence" value="ECO:0007669"/>
    <property type="project" value="TreeGrafter"/>
</dbReference>